<reference evidence="2 3" key="1">
    <citation type="journal article" date="2019" name="Emerg. Microbes Infect.">
        <title>Comprehensive subspecies identification of 175 nontuberculous mycobacteria species based on 7547 genomic profiles.</title>
        <authorList>
            <person name="Matsumoto Y."/>
            <person name="Kinjo T."/>
            <person name="Motooka D."/>
            <person name="Nabeya D."/>
            <person name="Jung N."/>
            <person name="Uechi K."/>
            <person name="Horii T."/>
            <person name="Iida T."/>
            <person name="Fujita J."/>
            <person name="Nakamura S."/>
        </authorList>
    </citation>
    <scope>NUCLEOTIDE SEQUENCE [LARGE SCALE GENOMIC DNA]</scope>
    <source>
        <strain evidence="2 3">JCM 14738</strain>
    </source>
</reference>
<evidence type="ECO:0000313" key="2">
    <source>
        <dbReference type="EMBL" id="BBZ37732.1"/>
    </source>
</evidence>
<evidence type="ECO:0000313" key="3">
    <source>
        <dbReference type="Proteomes" id="UP000467385"/>
    </source>
</evidence>
<keyword evidence="3" id="KW-1185">Reference proteome</keyword>
<feature type="compositionally biased region" description="Basic residues" evidence="1">
    <location>
        <begin position="96"/>
        <end position="105"/>
    </location>
</feature>
<name>A0A7I7Y9K8_9MYCO</name>
<evidence type="ECO:0000256" key="1">
    <source>
        <dbReference type="SAM" id="MobiDB-lite"/>
    </source>
</evidence>
<feature type="compositionally biased region" description="Basic and acidic residues" evidence="1">
    <location>
        <begin position="79"/>
        <end position="88"/>
    </location>
</feature>
<organism evidence="2 3">
    <name type="scientific">Mycobacterium conspicuum</name>
    <dbReference type="NCBI Taxonomy" id="44010"/>
    <lineage>
        <taxon>Bacteria</taxon>
        <taxon>Bacillati</taxon>
        <taxon>Actinomycetota</taxon>
        <taxon>Actinomycetes</taxon>
        <taxon>Mycobacteriales</taxon>
        <taxon>Mycobacteriaceae</taxon>
        <taxon>Mycobacterium</taxon>
    </lineage>
</organism>
<sequence length="105" mass="11579">MRSVKGLLKQVEKATQVRRPGLDGVLAELTQHRDAASDPDLRAALDRLCEVVARFLRNPGPGHNGDLLVASDAVKRRLAATEHAEPGRRFTARWLPGRRKRPPGS</sequence>
<gene>
    <name evidence="2" type="ORF">MCNS_07950</name>
</gene>
<dbReference type="RefSeq" id="WP_232079199.1">
    <property type="nucleotide sequence ID" value="NZ_AP022613.1"/>
</dbReference>
<feature type="region of interest" description="Disordered" evidence="1">
    <location>
        <begin position="79"/>
        <end position="105"/>
    </location>
</feature>
<dbReference type="EMBL" id="AP022613">
    <property type="protein sequence ID" value="BBZ37732.1"/>
    <property type="molecule type" value="Genomic_DNA"/>
</dbReference>
<dbReference type="Proteomes" id="UP000467385">
    <property type="component" value="Chromosome"/>
</dbReference>
<proteinExistence type="predicted"/>
<accession>A0A7I7Y9K8</accession>
<dbReference type="AlphaFoldDB" id="A0A7I7Y9K8"/>
<protein>
    <submittedName>
        <fullName evidence="2">Uncharacterized protein</fullName>
    </submittedName>
</protein>